<dbReference type="EMBL" id="JACXVP010000009">
    <property type="protein sequence ID" value="KAG5588476.1"/>
    <property type="molecule type" value="Genomic_DNA"/>
</dbReference>
<dbReference type="InterPro" id="IPR000922">
    <property type="entry name" value="Lectin_gal-bd_dom"/>
</dbReference>
<dbReference type="InterPro" id="IPR017451">
    <property type="entry name" value="F-box-assoc_interact_dom"/>
</dbReference>
<feature type="domain" description="SUEL-type lectin" evidence="10">
    <location>
        <begin position="972"/>
        <end position="1095"/>
    </location>
</feature>
<dbReference type="PROSITE" id="PS50228">
    <property type="entry name" value="SUEL_LECTIN"/>
    <property type="match status" value="1"/>
</dbReference>
<keyword evidence="12" id="KW-1185">Reference proteome</keyword>
<dbReference type="SUPFAM" id="SSF81383">
    <property type="entry name" value="F-box domain"/>
    <property type="match status" value="1"/>
</dbReference>
<dbReference type="EC" id="3.2.1.23" evidence="3 7"/>
<evidence type="ECO:0000256" key="3">
    <source>
        <dbReference type="ARBA" id="ARBA00012756"/>
    </source>
</evidence>
<dbReference type="NCBIfam" id="TIGR01640">
    <property type="entry name" value="F_box_assoc_1"/>
    <property type="match status" value="1"/>
</dbReference>
<evidence type="ECO:0000313" key="11">
    <source>
        <dbReference type="EMBL" id="KAG5588476.1"/>
    </source>
</evidence>
<dbReference type="Pfam" id="PF01301">
    <property type="entry name" value="Glyco_hydro_35"/>
    <property type="match status" value="2"/>
</dbReference>
<evidence type="ECO:0000256" key="8">
    <source>
        <dbReference type="RuleBase" id="RU003679"/>
    </source>
</evidence>
<dbReference type="PANTHER" id="PTHR23421">
    <property type="entry name" value="BETA-GALACTOSIDASE RELATED"/>
    <property type="match status" value="1"/>
</dbReference>
<dbReference type="InterPro" id="IPR019801">
    <property type="entry name" value="Glyco_hydro_35_CS"/>
</dbReference>
<dbReference type="InterPro" id="IPR017853">
    <property type="entry name" value="GH"/>
</dbReference>
<proteinExistence type="inferred from homology"/>
<feature type="domain" description="F-box" evidence="9">
    <location>
        <begin position="1281"/>
        <end position="1326"/>
    </location>
</feature>
<dbReference type="SMART" id="SM00256">
    <property type="entry name" value="FBOX"/>
    <property type="match status" value="1"/>
</dbReference>
<keyword evidence="4" id="KW-0732">Signal</keyword>
<accession>A0A9J5XMC4</accession>
<evidence type="ECO:0000256" key="4">
    <source>
        <dbReference type="ARBA" id="ARBA00022729"/>
    </source>
</evidence>
<evidence type="ECO:0000256" key="7">
    <source>
        <dbReference type="RuleBase" id="RU000675"/>
    </source>
</evidence>
<comment type="catalytic activity">
    <reaction evidence="1 7">
        <text>Hydrolysis of terminal non-reducing beta-D-galactose residues in beta-D-galactosides.</text>
        <dbReference type="EC" id="3.2.1.23"/>
    </reaction>
</comment>
<dbReference type="Gene3D" id="2.60.120.260">
    <property type="entry name" value="Galactose-binding domain-like"/>
    <property type="match status" value="1"/>
</dbReference>
<keyword evidence="6 7" id="KW-0326">Glycosidase</keyword>
<evidence type="ECO:0000256" key="1">
    <source>
        <dbReference type="ARBA" id="ARBA00001412"/>
    </source>
</evidence>
<dbReference type="InterPro" id="IPR013187">
    <property type="entry name" value="F-box-assoc_dom_typ3"/>
</dbReference>
<dbReference type="PRINTS" id="PR00742">
    <property type="entry name" value="GLHYDRLASE35"/>
</dbReference>
<dbReference type="Proteomes" id="UP000824120">
    <property type="component" value="Chromosome 9"/>
</dbReference>
<dbReference type="PROSITE" id="PS50181">
    <property type="entry name" value="FBOX"/>
    <property type="match status" value="1"/>
</dbReference>
<dbReference type="InterPro" id="IPR031330">
    <property type="entry name" value="Gly_Hdrlase_35_cat"/>
</dbReference>
<dbReference type="GO" id="GO:0005975">
    <property type="term" value="P:carbohydrate metabolic process"/>
    <property type="evidence" value="ECO:0007669"/>
    <property type="project" value="InterPro"/>
</dbReference>
<dbReference type="CDD" id="cd22842">
    <property type="entry name" value="Gal_Rha_Lectin_BGal"/>
    <property type="match status" value="1"/>
</dbReference>
<dbReference type="SUPFAM" id="SSF51445">
    <property type="entry name" value="(Trans)glycosidases"/>
    <property type="match status" value="2"/>
</dbReference>
<dbReference type="Pfam" id="PF08268">
    <property type="entry name" value="FBA_3"/>
    <property type="match status" value="1"/>
</dbReference>
<dbReference type="Gene3D" id="2.60.120.740">
    <property type="match status" value="1"/>
</dbReference>
<comment type="caution">
    <text evidence="11">The sequence shown here is derived from an EMBL/GenBank/DDBJ whole genome shotgun (WGS) entry which is preliminary data.</text>
</comment>
<evidence type="ECO:0000259" key="10">
    <source>
        <dbReference type="PROSITE" id="PS50228"/>
    </source>
</evidence>
<dbReference type="SUPFAM" id="SSF49785">
    <property type="entry name" value="Galactose-binding domain-like"/>
    <property type="match status" value="2"/>
</dbReference>
<dbReference type="InterPro" id="IPR001810">
    <property type="entry name" value="F-box_dom"/>
</dbReference>
<evidence type="ECO:0000256" key="2">
    <source>
        <dbReference type="ARBA" id="ARBA00009809"/>
    </source>
</evidence>
<sequence length="1601" mass="181795">MAVAMSRRKTLSLPLILTALTIHFVIVAGEYFKPFNVTYDHRALIIGGKRRMLISAGIHYPRATPEMWPKLIARSKEGGADVIETYTFWNGHEPTRGQYNFKGRYDIVKFAKLVGSHGLFLFIRIGPYACAEWNFGLRSVSNISLLNFNFISSSCDKQQQRRVVSRMRICSNSVADKGFPIWLRDIPGIEFRTDNAPFKHYLAAGRLKFDKLKHISQEEMERYVKKIVDLMISESLFSWQGGPIILLQIENEYGNIESSFGPNGKIYMKWAAEMAVGLGAGVPWVMCRQTDAPEYIIDTCNAYYCDGFTPNSDKKPKIWTENWDGWFADWGERLPYRPSEDIAFAIARFFQRGGSLQNYYMYFGGTNFGRTAGGPTQITSYDYDAPLDEYGLLRQPKWGHLKDLHTAIKLCEPALVAADSPQYIKLGPNQEKGFVAGQSHHFWDDEPAHVYRGTSHNIGQYMSLNEGICAAFIANIDEHESATVKFYGQEYTLPPWSVSILPDCRNVAFNTAKVGAQTSIKTVGSDSVSVGNNSLIPQVITKSKLESISQSWMTLKEPLGVWGDKNFTSKGILEHLNVTKDQSDYLWYLTRIYISDDDISFWEENDVSPTIDIDSMRDFVRIFVNGQLAVHGAETLVKLALRGSVPTFGHASVVFYFPFSPCVSDSSPFLPYDVSVVNEGSVKGKWIKVVQPVRLVQGYNDILLLSETVGLQNYGAFLEKDGAGFKGQIKLTGCKSGDINLTTSLWTYQWYMNSVHGAEQIDDRIVDNMWKKSQLVSAQTLLDMHLFSVGLKGEFLKVYDVNSTESAGWTEFPSGATPSVFSWYKSDIKWFVSLVEQTKFDAPGGTDPAALDFSSMGKGQAWVNGHHIGRYWTLVAPNNGCGSTCDYRGAYHSDKCRTNCGEITQAWYHIPRSWLNTSNNVLVIFEETDRTPFDISISTRSTETICAQVSEKHYPPLHKWSHSESDRKLSLMDKTPEMHLQCDEGHTISSIEFASYGSPNGSCQKFSQGKCHAANSLSVVSQWDGSLFEFGAEGDHVNLSNTQIVFRGGSSELCSFYPDHACIGRTSCSIGISNGVFGDPCRHVVKSLAVQAKCSPPPDLSTSASSAIISEDTFVKAQRDQSKALGRRKLLLKNRTSGEFKLIDIENPKFTSETQEKFLLKNYVVLCSLDGISRGIRIEGCVYWSLLWKLDEINVDCLGLHNVKKFNMKSNIWIMEQDGWRLVTKPFCDVRGILSMEEYHLVMRTHPLCCTGNGEIIFCRLMDGLFIANSASSYSYEMKPNTRNPIFPEEIIFEIFSWLPVKSLVQFRCVSKKIYSLMLESKFVDIHHRRSMTRDGGTKFILRKIEGFYTIERNGDGKTYKWNPNNRYDYVMYANGLFCMWKDNVETPRIWNPSTREVIRLPNLRRCGSTIDPLMYNYSLGYEPKEKKYKVLMTQEFKRGSRPTKNWVFTLSIDEEWREIESTVDFIPSFNRRVCVNGVIYMLDYKINKAIVAFDVKGEKFRIIKLWKNFGSNNFGDYNLIDVKGKLGVVNNSKLFGEENLWILRNSRWRRHIIRFTQEVELGYYTSKEICNSCDGEILSMALKRVETPLDVIALHGFETD</sequence>
<dbReference type="PROSITE" id="PS01182">
    <property type="entry name" value="GLYCOSYL_HYDROL_F35"/>
    <property type="match status" value="1"/>
</dbReference>
<keyword evidence="5 7" id="KW-0378">Hydrolase</keyword>
<dbReference type="Pfam" id="PF00646">
    <property type="entry name" value="F-box"/>
    <property type="match status" value="1"/>
</dbReference>
<evidence type="ECO:0000256" key="5">
    <source>
        <dbReference type="ARBA" id="ARBA00022801"/>
    </source>
</evidence>
<dbReference type="GO" id="GO:0004565">
    <property type="term" value="F:beta-galactosidase activity"/>
    <property type="evidence" value="ECO:0007669"/>
    <property type="project" value="UniProtKB-EC"/>
</dbReference>
<dbReference type="Gene3D" id="1.20.1280.50">
    <property type="match status" value="1"/>
</dbReference>
<dbReference type="InterPro" id="IPR043159">
    <property type="entry name" value="Lectin_gal-bd_sf"/>
</dbReference>
<dbReference type="InterPro" id="IPR048913">
    <property type="entry name" value="BetaGal_gal-bd"/>
</dbReference>
<dbReference type="Pfam" id="PF17834">
    <property type="entry name" value="GHD"/>
    <property type="match status" value="1"/>
</dbReference>
<organism evidence="11 12">
    <name type="scientific">Solanum commersonii</name>
    <name type="common">Commerson's wild potato</name>
    <name type="synonym">Commerson's nightshade</name>
    <dbReference type="NCBI Taxonomy" id="4109"/>
    <lineage>
        <taxon>Eukaryota</taxon>
        <taxon>Viridiplantae</taxon>
        <taxon>Streptophyta</taxon>
        <taxon>Embryophyta</taxon>
        <taxon>Tracheophyta</taxon>
        <taxon>Spermatophyta</taxon>
        <taxon>Magnoliopsida</taxon>
        <taxon>eudicotyledons</taxon>
        <taxon>Gunneridae</taxon>
        <taxon>Pentapetalae</taxon>
        <taxon>asterids</taxon>
        <taxon>lamiids</taxon>
        <taxon>Solanales</taxon>
        <taxon>Solanaceae</taxon>
        <taxon>Solanoideae</taxon>
        <taxon>Solaneae</taxon>
        <taxon>Solanum</taxon>
    </lineage>
</organism>
<protein>
    <recommendedName>
        <fullName evidence="3 7">Beta-galactosidase</fullName>
        <ecNumber evidence="3 7">3.2.1.23</ecNumber>
    </recommendedName>
</protein>
<dbReference type="GO" id="GO:0030246">
    <property type="term" value="F:carbohydrate binding"/>
    <property type="evidence" value="ECO:0007669"/>
    <property type="project" value="InterPro"/>
</dbReference>
<reference evidence="11 12" key="1">
    <citation type="submission" date="2020-09" db="EMBL/GenBank/DDBJ databases">
        <title>De no assembly of potato wild relative species, Solanum commersonii.</title>
        <authorList>
            <person name="Cho K."/>
        </authorList>
    </citation>
    <scope>NUCLEOTIDE SEQUENCE [LARGE SCALE GENOMIC DNA]</scope>
    <source>
        <strain evidence="11">LZ3.2</strain>
        <tissue evidence="11">Leaf</tissue>
    </source>
</reference>
<dbReference type="InterPro" id="IPR008979">
    <property type="entry name" value="Galactose-bd-like_sf"/>
</dbReference>
<evidence type="ECO:0000259" key="9">
    <source>
        <dbReference type="PROSITE" id="PS50181"/>
    </source>
</evidence>
<evidence type="ECO:0000256" key="6">
    <source>
        <dbReference type="ARBA" id="ARBA00023295"/>
    </source>
</evidence>
<gene>
    <name evidence="11" type="ORF">H5410_048910</name>
</gene>
<dbReference type="OrthoDB" id="1657402at2759"/>
<dbReference type="Gene3D" id="3.20.20.80">
    <property type="entry name" value="Glycosidases"/>
    <property type="match status" value="1"/>
</dbReference>
<name>A0A9J5XMC4_SOLCO</name>
<evidence type="ECO:0000313" key="12">
    <source>
        <dbReference type="Proteomes" id="UP000824120"/>
    </source>
</evidence>
<dbReference type="InterPro" id="IPR041392">
    <property type="entry name" value="GHD"/>
</dbReference>
<dbReference type="InterPro" id="IPR036047">
    <property type="entry name" value="F-box-like_dom_sf"/>
</dbReference>
<dbReference type="InterPro" id="IPR001944">
    <property type="entry name" value="Glycoside_Hdrlase_35"/>
</dbReference>
<comment type="similarity">
    <text evidence="2 8">Belongs to the glycosyl hydrolase 35 family.</text>
</comment>
<dbReference type="Pfam" id="PF21467">
    <property type="entry name" value="BetaGal_gal-bd"/>
    <property type="match status" value="1"/>
</dbReference>